<dbReference type="Gene3D" id="3.30.420.10">
    <property type="entry name" value="Ribonuclease H-like superfamily/Ribonuclease H"/>
    <property type="match status" value="2"/>
</dbReference>
<dbReference type="Pfam" id="PF00078">
    <property type="entry name" value="RVT_1"/>
    <property type="match status" value="1"/>
</dbReference>
<dbReference type="InterPro" id="IPR001584">
    <property type="entry name" value="Integrase_cat-core"/>
</dbReference>
<feature type="domain" description="Integrase catalytic" evidence="8">
    <location>
        <begin position="755"/>
        <end position="849"/>
    </location>
</feature>
<keyword evidence="2" id="KW-0548">Nucleotidyltransferase</keyword>
<keyword evidence="6" id="KW-0695">RNA-directed DNA polymerase</keyword>
<evidence type="ECO:0000256" key="3">
    <source>
        <dbReference type="ARBA" id="ARBA00022722"/>
    </source>
</evidence>
<sequence length="1136" mass="129655">MPPPFPQALHGKKEIKNSSEILEVLRQLKVNIPLLDMIKQVPTYAKFLKDLCTVKRGLHVTKNAFLTEQQLGLGGLKPTAITLSLADRSVKIPRGVIEDVLVQVDKFYYPVDFVVLDTDPIKWGDAAHIWEYDLGIKHIPPMQEASSPRRRGRIGEVCLINTLVEEHCDKNLQESLSENLEMFEEGLPQPSDVLAIMSPWRRREEILPLFNQEDSQEATVEDPPKLVLKPLPVDLKYAYLEEMRNVQCPLVCTHHIYMEDDAKPVRQPQRRLNPHMQEVVRGEVLKLLQAGIIYPISDSLWVSPTQVVPKKSGITVVQNEKGEEVSTRPTSGWRVCIDYRRLNSVTRKDHFPLPFMDQVLERVSGHPFYCFLDGYSGYFQIEIDLEDQEKTTFTCPFGTFAYRRMPFGLCNAPATFQRCMLSIFSDMVERIMEVFMDDITVYGSSYEECLLHLEVVLQRCIEKDLVLNWEKCHFMVQQGIVLGHIISKKGIEVDKAKVELIVKLPPPTNVKGIRQFLGHAGFYRRFIKDFSKISKPLCELLVKDAKFVWDEKCQKSFEELKQFLTTVPIVRAPNWKLPFEVMCDASDLAMGAVLGQREDGKPYVIYYASKTLNEAQRNYTTTEKELLAVVFALDKFRAYLVGSSIVVFTDHSTLKYLLTKQDAKARLIRWILLLQEFNLQIRDKKGVENVVADHLSRLVISHDSHGLPINDDFPEESLMSIEVAPWYSHIAISWLLEKYQLGILSHCHDNACGGHFALPENSNESDPIRLHGPFPMSFGHSYILVGVDYVSKWVEAIPCRSNDHKVVLKFLKDNIFTRFGVPKAIISDGGTHFCNKPFETLLAKYGVKHKKDWSIKLLDSLWAYRTAYKTILGMSPYRLVYGKACHLPVEIEYKAWKEGLKNEVLVCEPCANLVRIRFLRQFSKTMLSVLENHSFSIPTFPNPKPLRLISSIYHAKTRGGSTTASQSSQRAAPVQAPLAAPSHLPDSAPQSRYHTRRASATSVAPSQVPPRSPPTKRAKTSDPGDSSRAPRDSQSQPSSARRRRPSLPIEGNSDCRSRDFHVEAYFDHSLMRQQPELRDSYHLLERYHLIPFMTLPQFFYPRVVLDFYQSMTTRGVPVPASILFTIDGRQSILGAR</sequence>
<feature type="compositionally biased region" description="Polar residues" evidence="7">
    <location>
        <begin position="988"/>
        <end position="1005"/>
    </location>
</feature>
<dbReference type="InterPro" id="IPR041373">
    <property type="entry name" value="RT_RNaseH"/>
</dbReference>
<keyword evidence="3" id="KW-0540">Nuclease</keyword>
<proteinExistence type="predicted"/>
<organism evidence="9 10">
    <name type="scientific">Vitis vinifera</name>
    <name type="common">Grape</name>
    <dbReference type="NCBI Taxonomy" id="29760"/>
    <lineage>
        <taxon>Eukaryota</taxon>
        <taxon>Viridiplantae</taxon>
        <taxon>Streptophyta</taxon>
        <taxon>Embryophyta</taxon>
        <taxon>Tracheophyta</taxon>
        <taxon>Spermatophyta</taxon>
        <taxon>Magnoliopsida</taxon>
        <taxon>eudicotyledons</taxon>
        <taxon>Gunneridae</taxon>
        <taxon>Pentapetalae</taxon>
        <taxon>rosids</taxon>
        <taxon>Vitales</taxon>
        <taxon>Vitaceae</taxon>
        <taxon>Viteae</taxon>
        <taxon>Vitis</taxon>
    </lineage>
</organism>
<accession>A0A438IC71</accession>
<dbReference type="InterPro" id="IPR043502">
    <property type="entry name" value="DNA/RNA_pol_sf"/>
</dbReference>
<evidence type="ECO:0000259" key="8">
    <source>
        <dbReference type="PROSITE" id="PS50994"/>
    </source>
</evidence>
<dbReference type="CDD" id="cd01647">
    <property type="entry name" value="RT_LTR"/>
    <property type="match status" value="1"/>
</dbReference>
<dbReference type="GO" id="GO:0003964">
    <property type="term" value="F:RNA-directed DNA polymerase activity"/>
    <property type="evidence" value="ECO:0007669"/>
    <property type="project" value="UniProtKB-KW"/>
</dbReference>
<dbReference type="SUPFAM" id="SSF53098">
    <property type="entry name" value="Ribonuclease H-like"/>
    <property type="match status" value="1"/>
</dbReference>
<evidence type="ECO:0000256" key="5">
    <source>
        <dbReference type="ARBA" id="ARBA00022801"/>
    </source>
</evidence>
<evidence type="ECO:0000256" key="1">
    <source>
        <dbReference type="ARBA" id="ARBA00022679"/>
    </source>
</evidence>
<feature type="compositionally biased region" description="Low complexity" evidence="7">
    <location>
        <begin position="958"/>
        <end position="972"/>
    </location>
</feature>
<comment type="caution">
    <text evidence="9">The sequence shown here is derived from an EMBL/GenBank/DDBJ whole genome shotgun (WGS) entry which is preliminary data.</text>
</comment>
<dbReference type="FunFam" id="3.10.20.370:FF:000001">
    <property type="entry name" value="Retrovirus-related Pol polyprotein from transposon 17.6-like protein"/>
    <property type="match status" value="1"/>
</dbReference>
<keyword evidence="4" id="KW-0255">Endonuclease</keyword>
<dbReference type="Gene3D" id="3.30.70.270">
    <property type="match status" value="2"/>
</dbReference>
<dbReference type="GO" id="GO:0016787">
    <property type="term" value="F:hydrolase activity"/>
    <property type="evidence" value="ECO:0007669"/>
    <property type="project" value="UniProtKB-KW"/>
</dbReference>
<feature type="region of interest" description="Disordered" evidence="7">
    <location>
        <begin position="957"/>
        <end position="1055"/>
    </location>
</feature>
<dbReference type="GO" id="GO:0004519">
    <property type="term" value="F:endonuclease activity"/>
    <property type="evidence" value="ECO:0007669"/>
    <property type="project" value="UniProtKB-KW"/>
</dbReference>
<dbReference type="PANTHER" id="PTHR37984:SF5">
    <property type="entry name" value="PROTEIN NYNRIN-LIKE"/>
    <property type="match status" value="1"/>
</dbReference>
<evidence type="ECO:0000313" key="9">
    <source>
        <dbReference type="EMBL" id="RVW94310.1"/>
    </source>
</evidence>
<dbReference type="FunFam" id="3.30.70.270:FF:000020">
    <property type="entry name" value="Transposon Tf2-6 polyprotein-like Protein"/>
    <property type="match status" value="1"/>
</dbReference>
<gene>
    <name evidence="9" type="primary">pol_2320</name>
    <name evidence="9" type="ORF">CK203_037924</name>
</gene>
<dbReference type="InterPro" id="IPR036397">
    <property type="entry name" value="RNaseH_sf"/>
</dbReference>
<dbReference type="Pfam" id="PF17917">
    <property type="entry name" value="RT_RNaseH"/>
    <property type="match status" value="1"/>
</dbReference>
<dbReference type="EMBL" id="QGNW01000122">
    <property type="protein sequence ID" value="RVW94310.1"/>
    <property type="molecule type" value="Genomic_DNA"/>
</dbReference>
<dbReference type="InterPro" id="IPR043128">
    <property type="entry name" value="Rev_trsase/Diguanyl_cyclase"/>
</dbReference>
<protein>
    <submittedName>
        <fullName evidence="9">Retrovirus-related Pol polyprotein from transposon 17.6</fullName>
    </submittedName>
</protein>
<evidence type="ECO:0000256" key="4">
    <source>
        <dbReference type="ARBA" id="ARBA00022759"/>
    </source>
</evidence>
<dbReference type="InterPro" id="IPR012337">
    <property type="entry name" value="RNaseH-like_sf"/>
</dbReference>
<evidence type="ECO:0000256" key="7">
    <source>
        <dbReference type="SAM" id="MobiDB-lite"/>
    </source>
</evidence>
<dbReference type="InterPro" id="IPR050951">
    <property type="entry name" value="Retrovirus_Pol_polyprotein"/>
</dbReference>
<reference evidence="9 10" key="1">
    <citation type="journal article" date="2018" name="PLoS Genet.">
        <title>Population sequencing reveals clonal diversity and ancestral inbreeding in the grapevine cultivar Chardonnay.</title>
        <authorList>
            <person name="Roach M.J."/>
            <person name="Johnson D.L."/>
            <person name="Bohlmann J."/>
            <person name="van Vuuren H.J."/>
            <person name="Jones S.J."/>
            <person name="Pretorius I.S."/>
            <person name="Schmidt S.A."/>
            <person name="Borneman A.R."/>
        </authorList>
    </citation>
    <scope>NUCLEOTIDE SEQUENCE [LARGE SCALE GENOMIC DNA]</scope>
    <source>
        <strain evidence="10">cv. Chardonnay</strain>
        <tissue evidence="9">Leaf</tissue>
    </source>
</reference>
<dbReference type="CDD" id="cd09274">
    <property type="entry name" value="RNase_HI_RT_Ty3"/>
    <property type="match status" value="1"/>
</dbReference>
<dbReference type="SUPFAM" id="SSF56672">
    <property type="entry name" value="DNA/RNA polymerases"/>
    <property type="match status" value="1"/>
</dbReference>
<dbReference type="GO" id="GO:0003676">
    <property type="term" value="F:nucleic acid binding"/>
    <property type="evidence" value="ECO:0007669"/>
    <property type="project" value="InterPro"/>
</dbReference>
<dbReference type="Pfam" id="PF00665">
    <property type="entry name" value="rve"/>
    <property type="match status" value="1"/>
</dbReference>
<evidence type="ECO:0000313" key="10">
    <source>
        <dbReference type="Proteomes" id="UP000288805"/>
    </source>
</evidence>
<name>A0A438IC71_VITVI</name>
<dbReference type="PANTHER" id="PTHR37984">
    <property type="entry name" value="PROTEIN CBG26694"/>
    <property type="match status" value="1"/>
</dbReference>
<dbReference type="Gene3D" id="3.10.10.10">
    <property type="entry name" value="HIV Type 1 Reverse Transcriptase, subunit A, domain 1"/>
    <property type="match status" value="1"/>
</dbReference>
<dbReference type="PROSITE" id="PS50994">
    <property type="entry name" value="INTEGRASE"/>
    <property type="match status" value="1"/>
</dbReference>
<keyword evidence="1" id="KW-0808">Transferase</keyword>
<keyword evidence="5" id="KW-0378">Hydrolase</keyword>
<dbReference type="InterPro" id="IPR000477">
    <property type="entry name" value="RT_dom"/>
</dbReference>
<evidence type="ECO:0000256" key="6">
    <source>
        <dbReference type="ARBA" id="ARBA00022918"/>
    </source>
</evidence>
<dbReference type="Proteomes" id="UP000288805">
    <property type="component" value="Unassembled WGS sequence"/>
</dbReference>
<dbReference type="AlphaFoldDB" id="A0A438IC71"/>
<dbReference type="GO" id="GO:0015074">
    <property type="term" value="P:DNA integration"/>
    <property type="evidence" value="ECO:0007669"/>
    <property type="project" value="InterPro"/>
</dbReference>
<evidence type="ECO:0000256" key="2">
    <source>
        <dbReference type="ARBA" id="ARBA00022695"/>
    </source>
</evidence>